<protein>
    <submittedName>
        <fullName evidence="2">Uncharacterized protein</fullName>
    </submittedName>
</protein>
<keyword evidence="3" id="KW-1185">Reference proteome</keyword>
<dbReference type="EMBL" id="JAPFFF010000012">
    <property type="protein sequence ID" value="KAK8875759.1"/>
    <property type="molecule type" value="Genomic_DNA"/>
</dbReference>
<proteinExistence type="predicted"/>
<evidence type="ECO:0000256" key="1">
    <source>
        <dbReference type="SAM" id="MobiDB-lite"/>
    </source>
</evidence>
<feature type="compositionally biased region" description="Acidic residues" evidence="1">
    <location>
        <begin position="101"/>
        <end position="112"/>
    </location>
</feature>
<name>A0ABR2JDF0_9EUKA</name>
<feature type="region of interest" description="Disordered" evidence="1">
    <location>
        <begin position="83"/>
        <end position="112"/>
    </location>
</feature>
<reference evidence="2 3" key="1">
    <citation type="submission" date="2024-04" db="EMBL/GenBank/DDBJ databases">
        <title>Tritrichomonas musculus Genome.</title>
        <authorList>
            <person name="Alves-Ferreira E."/>
            <person name="Grigg M."/>
            <person name="Lorenzi H."/>
            <person name="Galac M."/>
        </authorList>
    </citation>
    <scope>NUCLEOTIDE SEQUENCE [LARGE SCALE GENOMIC DNA]</scope>
    <source>
        <strain evidence="2 3">EAF2021</strain>
    </source>
</reference>
<organism evidence="2 3">
    <name type="scientific">Tritrichomonas musculus</name>
    <dbReference type="NCBI Taxonomy" id="1915356"/>
    <lineage>
        <taxon>Eukaryota</taxon>
        <taxon>Metamonada</taxon>
        <taxon>Parabasalia</taxon>
        <taxon>Tritrichomonadida</taxon>
        <taxon>Tritrichomonadidae</taxon>
        <taxon>Tritrichomonas</taxon>
    </lineage>
</organism>
<evidence type="ECO:0000313" key="3">
    <source>
        <dbReference type="Proteomes" id="UP001470230"/>
    </source>
</evidence>
<dbReference type="Proteomes" id="UP001470230">
    <property type="component" value="Unassembled WGS sequence"/>
</dbReference>
<comment type="caution">
    <text evidence="2">The sequence shown here is derived from an EMBL/GenBank/DDBJ whole genome shotgun (WGS) entry which is preliminary data.</text>
</comment>
<sequence>MSRQNKFSANELAKELTRLNKELIPLQNEIASFLEKRDKIPEYKKDIMASMMKTYCDLRNKVIDTKNNLDLLMTLKDTMQKPNTIKMDMTDSEDGPITFSDENEQEGEEKII</sequence>
<gene>
    <name evidence="2" type="ORF">M9Y10_005934</name>
</gene>
<evidence type="ECO:0000313" key="2">
    <source>
        <dbReference type="EMBL" id="KAK8875759.1"/>
    </source>
</evidence>
<accession>A0ABR2JDF0</accession>